<comment type="caution">
    <text evidence="1">The sequence shown here is derived from an EMBL/GenBank/DDBJ whole genome shotgun (WGS) entry which is preliminary data.</text>
</comment>
<proteinExistence type="predicted"/>
<evidence type="ECO:0000313" key="1">
    <source>
        <dbReference type="EMBL" id="KAJ2786156.1"/>
    </source>
</evidence>
<protein>
    <submittedName>
        <fullName evidence="1">Uncharacterized protein</fullName>
    </submittedName>
</protein>
<sequence>MVYALSAMDQAMVIRLIGWMTTWLAADKLQKAEGIWLWYLILKLDELLDHDDTHTLRQLCRKLTTIRENISLTIGNGSAELIQHRSGEIAAVNILIASVTHGYGQRDLE</sequence>
<accession>A0A9W8HQL6</accession>
<gene>
    <name evidence="1" type="ORF">GGI15_001682</name>
</gene>
<dbReference type="InterPro" id="IPR035426">
    <property type="entry name" value="Gemin2/Brr1"/>
</dbReference>
<dbReference type="Gene3D" id="1.20.58.1070">
    <property type="match status" value="1"/>
</dbReference>
<keyword evidence="2" id="KW-1185">Reference proteome</keyword>
<dbReference type="Proteomes" id="UP001140172">
    <property type="component" value="Unassembled WGS sequence"/>
</dbReference>
<dbReference type="AlphaFoldDB" id="A0A9W8HQL6"/>
<dbReference type="OrthoDB" id="428895at2759"/>
<dbReference type="GO" id="GO:0000387">
    <property type="term" value="P:spliceosomal snRNP assembly"/>
    <property type="evidence" value="ECO:0007669"/>
    <property type="project" value="InterPro"/>
</dbReference>
<evidence type="ECO:0000313" key="2">
    <source>
        <dbReference type="Proteomes" id="UP001140172"/>
    </source>
</evidence>
<dbReference type="Pfam" id="PF04938">
    <property type="entry name" value="SIP1"/>
    <property type="match status" value="1"/>
</dbReference>
<reference evidence="1" key="1">
    <citation type="submission" date="2022-07" db="EMBL/GenBank/DDBJ databases">
        <title>Phylogenomic reconstructions and comparative analyses of Kickxellomycotina fungi.</title>
        <authorList>
            <person name="Reynolds N.K."/>
            <person name="Stajich J.E."/>
            <person name="Barry K."/>
            <person name="Grigoriev I.V."/>
            <person name="Crous P."/>
            <person name="Smith M.E."/>
        </authorList>
    </citation>
    <scope>NUCLEOTIDE SEQUENCE</scope>
    <source>
        <strain evidence="1">BCRC 34489</strain>
    </source>
</reference>
<name>A0A9W8HQL6_9FUNG</name>
<dbReference type="EMBL" id="JANBUM010000072">
    <property type="protein sequence ID" value="KAJ2786156.1"/>
    <property type="molecule type" value="Genomic_DNA"/>
</dbReference>
<organism evidence="1 2">
    <name type="scientific">Coemansia interrupta</name>
    <dbReference type="NCBI Taxonomy" id="1126814"/>
    <lineage>
        <taxon>Eukaryota</taxon>
        <taxon>Fungi</taxon>
        <taxon>Fungi incertae sedis</taxon>
        <taxon>Zoopagomycota</taxon>
        <taxon>Kickxellomycotina</taxon>
        <taxon>Kickxellomycetes</taxon>
        <taxon>Kickxellales</taxon>
        <taxon>Kickxellaceae</taxon>
        <taxon>Coemansia</taxon>
    </lineage>
</organism>